<sequence length="164" mass="18672">MKRSVFYSFHYLPDNWRVGQIRNMGVVEGNSLATDNDWEKVKQAGNSAIQNWIDNQLKGRSCTVLLIGENTAGRKWINYEIEKSWNDGKGIVGIYIHNLKDRQGYRSSMGKNPFVGFSLNNGTKLSSVVKAYNPPFTDSKMVYNYIASNLSGWIEEAIRIRKNA</sequence>
<protein>
    <recommendedName>
        <fullName evidence="1">Thoeris protein ThsB TIR-like domain-containing protein</fullName>
    </recommendedName>
</protein>
<organism evidence="2 3">
    <name type="scientific">Enterococcus faecalis</name>
    <name type="common">Streptococcus faecalis</name>
    <dbReference type="NCBI Taxonomy" id="1351"/>
    <lineage>
        <taxon>Bacteria</taxon>
        <taxon>Bacillati</taxon>
        <taxon>Bacillota</taxon>
        <taxon>Bacilli</taxon>
        <taxon>Lactobacillales</taxon>
        <taxon>Enterococcaceae</taxon>
        <taxon>Enterococcus</taxon>
    </lineage>
</organism>
<evidence type="ECO:0000259" key="1">
    <source>
        <dbReference type="Pfam" id="PF08937"/>
    </source>
</evidence>
<gene>
    <name evidence="2" type="ORF">GTI81_09080</name>
</gene>
<feature type="domain" description="Thoeris protein ThsB TIR-like" evidence="1">
    <location>
        <begin position="6"/>
        <end position="101"/>
    </location>
</feature>
<dbReference type="InterPro" id="IPR015032">
    <property type="entry name" value="ThsB__TIR-like_domain"/>
</dbReference>
<dbReference type="AlphaFoldDB" id="A0AAP6RHN6"/>
<reference evidence="2 3" key="1">
    <citation type="submission" date="2019-04" db="EMBL/GenBank/DDBJ databases">
        <title>Step-wise assembly of the neonatal virome modulated by breast feeding.</title>
        <authorList>
            <person name="Liang G."/>
            <person name="Bushman F."/>
        </authorList>
    </citation>
    <scope>NUCLEOTIDE SEQUENCE [LARGE SCALE GENOMIC DNA]</scope>
    <source>
        <strain evidence="2 3">E3754</strain>
    </source>
</reference>
<dbReference type="EMBL" id="WVTJ01000015">
    <property type="protein sequence ID" value="MXS52863.1"/>
    <property type="molecule type" value="Genomic_DNA"/>
</dbReference>
<dbReference type="SUPFAM" id="SSF52206">
    <property type="entry name" value="Hypothetical protein MTH538"/>
    <property type="match status" value="1"/>
</dbReference>
<dbReference type="InterPro" id="IPR036490">
    <property type="entry name" value="ThsB_TIR-like_sf"/>
</dbReference>
<dbReference type="RefSeq" id="WP_160808362.1">
    <property type="nucleotide sequence ID" value="NZ_WVTG01000001.1"/>
</dbReference>
<evidence type="ECO:0000313" key="3">
    <source>
        <dbReference type="Proteomes" id="UP000429730"/>
    </source>
</evidence>
<dbReference type="Gene3D" id="3.40.50.9200">
    <property type="entry name" value="Hypothetical protein MTH538"/>
    <property type="match status" value="1"/>
</dbReference>
<dbReference type="Proteomes" id="UP000429730">
    <property type="component" value="Unassembled WGS sequence"/>
</dbReference>
<accession>A0AAP6RHN6</accession>
<dbReference type="Pfam" id="PF08937">
    <property type="entry name" value="ThsB_TIR"/>
    <property type="match status" value="1"/>
</dbReference>
<comment type="caution">
    <text evidence="2">The sequence shown here is derived from an EMBL/GenBank/DDBJ whole genome shotgun (WGS) entry which is preliminary data.</text>
</comment>
<name>A0AAP6RHN6_ENTFL</name>
<evidence type="ECO:0000313" key="2">
    <source>
        <dbReference type="EMBL" id="MXS52863.1"/>
    </source>
</evidence>
<proteinExistence type="predicted"/>